<sequence>MWLVILVVHQAKKSLENHLVVRQLQQKHPEECDVGRVPGEEKATFSRDLRWYQDVIHWLNPIQNLEDNHVVILCHYEECDVGRVPSVGLS</sequence>
<accession>A0A8S9M3L2</accession>
<reference evidence="1" key="1">
    <citation type="submission" date="2019-12" db="EMBL/GenBank/DDBJ databases">
        <title>Genome sequencing and annotation of Brassica cretica.</title>
        <authorList>
            <person name="Studholme D.J."/>
            <person name="Sarris P.F."/>
        </authorList>
    </citation>
    <scope>NUCLEOTIDE SEQUENCE</scope>
    <source>
        <strain evidence="1">PFS-102/07</strain>
        <tissue evidence="1">Leaf</tissue>
    </source>
</reference>
<protein>
    <submittedName>
        <fullName evidence="1">Uncharacterized protein</fullName>
    </submittedName>
</protein>
<name>A0A8S9M3L2_BRACR</name>
<proteinExistence type="predicted"/>
<organism evidence="1">
    <name type="scientific">Brassica cretica</name>
    <name type="common">Mustard</name>
    <dbReference type="NCBI Taxonomy" id="69181"/>
    <lineage>
        <taxon>Eukaryota</taxon>
        <taxon>Viridiplantae</taxon>
        <taxon>Streptophyta</taxon>
        <taxon>Embryophyta</taxon>
        <taxon>Tracheophyta</taxon>
        <taxon>Spermatophyta</taxon>
        <taxon>Magnoliopsida</taxon>
        <taxon>eudicotyledons</taxon>
        <taxon>Gunneridae</taxon>
        <taxon>Pentapetalae</taxon>
        <taxon>rosids</taxon>
        <taxon>malvids</taxon>
        <taxon>Brassicales</taxon>
        <taxon>Brassicaceae</taxon>
        <taxon>Brassiceae</taxon>
        <taxon>Brassica</taxon>
    </lineage>
</organism>
<dbReference type="EMBL" id="QGKY02000089">
    <property type="protein sequence ID" value="KAF2611853.1"/>
    <property type="molecule type" value="Genomic_DNA"/>
</dbReference>
<evidence type="ECO:0000313" key="1">
    <source>
        <dbReference type="EMBL" id="KAF2611853.1"/>
    </source>
</evidence>
<comment type="caution">
    <text evidence="1">The sequence shown here is derived from an EMBL/GenBank/DDBJ whole genome shotgun (WGS) entry which is preliminary data.</text>
</comment>
<dbReference type="AlphaFoldDB" id="A0A8S9M3L2"/>
<gene>
    <name evidence="1" type="ORF">F2Q70_00009187</name>
</gene>